<comment type="caution">
    <text evidence="1">The sequence shown here is derived from an EMBL/GenBank/DDBJ whole genome shotgun (WGS) entry which is preliminary data.</text>
</comment>
<dbReference type="RefSeq" id="WP_187077412.1">
    <property type="nucleotide sequence ID" value="NZ_JACORT010000007.1"/>
</dbReference>
<evidence type="ECO:0000313" key="2">
    <source>
        <dbReference type="Proteomes" id="UP000608513"/>
    </source>
</evidence>
<evidence type="ECO:0008006" key="3">
    <source>
        <dbReference type="Google" id="ProtNLM"/>
    </source>
</evidence>
<dbReference type="Pfam" id="PF19795">
    <property type="entry name" value="DUF6279"/>
    <property type="match status" value="1"/>
</dbReference>
<name>A0A923MUZ6_9BURK</name>
<sequence>MKPNRSVRMPAIILALGLALALSGCSAIKLGYANLPELLYWWLDGYADFSDAQAPRMRDELARLHRWHRQQELPPVVDVLARMEALAPGDITPQQACGVVADAQARLRAAAHGAGPAAGAIAASFSDAQLRHIERRFRRSNDKFRKESVDVPPAEAHEKRYEQMLDRLETVYGRLGDAQRQVLRDGVAQSAYDAARILADRQRRQQDLLQTLRHVSRARMAPEEARGQLLAWLDRAMHSPDAAYRTWQEGLVQEGCRMFAAVHRSTTAAQREHAVRRLQAYQRDLRELSAQPQ</sequence>
<dbReference type="PROSITE" id="PS51257">
    <property type="entry name" value="PROKAR_LIPOPROTEIN"/>
    <property type="match status" value="1"/>
</dbReference>
<reference evidence="1" key="1">
    <citation type="submission" date="2020-08" db="EMBL/GenBank/DDBJ databases">
        <title>Ramlibacter sp. USB13 16S ribosomal RNA gene genome sequencing and assembly.</title>
        <authorList>
            <person name="Kang M."/>
        </authorList>
    </citation>
    <scope>NUCLEOTIDE SEQUENCE</scope>
    <source>
        <strain evidence="1">USB13</strain>
    </source>
</reference>
<gene>
    <name evidence="1" type="ORF">H8N03_17100</name>
</gene>
<organism evidence="1 2">
    <name type="scientific">Ramlibacter cellulosilyticus</name>
    <dbReference type="NCBI Taxonomy" id="2764187"/>
    <lineage>
        <taxon>Bacteria</taxon>
        <taxon>Pseudomonadati</taxon>
        <taxon>Pseudomonadota</taxon>
        <taxon>Betaproteobacteria</taxon>
        <taxon>Burkholderiales</taxon>
        <taxon>Comamonadaceae</taxon>
        <taxon>Ramlibacter</taxon>
    </lineage>
</organism>
<protein>
    <recommendedName>
        <fullName evidence="3">Lipoprotein</fullName>
    </recommendedName>
</protein>
<proteinExistence type="predicted"/>
<dbReference type="AlphaFoldDB" id="A0A923MUZ6"/>
<accession>A0A923MUZ6</accession>
<dbReference type="EMBL" id="JACORT010000007">
    <property type="protein sequence ID" value="MBC5784669.1"/>
    <property type="molecule type" value="Genomic_DNA"/>
</dbReference>
<dbReference type="Proteomes" id="UP000608513">
    <property type="component" value="Unassembled WGS sequence"/>
</dbReference>
<evidence type="ECO:0000313" key="1">
    <source>
        <dbReference type="EMBL" id="MBC5784669.1"/>
    </source>
</evidence>
<keyword evidence="2" id="KW-1185">Reference proteome</keyword>